<dbReference type="HOGENOM" id="CLU_2050437_0_0_1"/>
<gene>
    <name evidence="1" type="ORF">PDE_09580</name>
</gene>
<organism evidence="1 2">
    <name type="scientific">Penicillium oxalicum (strain 114-2 / CGMCC 5302)</name>
    <name type="common">Penicillium decumbens</name>
    <dbReference type="NCBI Taxonomy" id="933388"/>
    <lineage>
        <taxon>Eukaryota</taxon>
        <taxon>Fungi</taxon>
        <taxon>Dikarya</taxon>
        <taxon>Ascomycota</taxon>
        <taxon>Pezizomycotina</taxon>
        <taxon>Eurotiomycetes</taxon>
        <taxon>Eurotiomycetidae</taxon>
        <taxon>Eurotiales</taxon>
        <taxon>Aspergillaceae</taxon>
        <taxon>Penicillium</taxon>
    </lineage>
</organism>
<sequence>MKGQEADTSAFEQSLELMVVARVPDCLCDGFLLIAKYSMNFLTPASSMLQSMEAPLPAPEAPRSISAPTTQAMVCFTMMHGMAKRALSFDEKRKKASGQKSDRVLVHERSTRIESFALRP</sequence>
<reference evidence="1 2" key="1">
    <citation type="journal article" date="2013" name="PLoS ONE">
        <title>Genomic and secretomic analyses reveal unique features of the lignocellulolytic enzyme system of Penicillium decumbens.</title>
        <authorList>
            <person name="Liu G."/>
            <person name="Zhang L."/>
            <person name="Wei X."/>
            <person name="Zou G."/>
            <person name="Qin Y."/>
            <person name="Ma L."/>
            <person name="Li J."/>
            <person name="Zheng H."/>
            <person name="Wang S."/>
            <person name="Wang C."/>
            <person name="Xun L."/>
            <person name="Zhao G.-P."/>
            <person name="Zhou Z."/>
            <person name="Qu Y."/>
        </authorList>
    </citation>
    <scope>NUCLEOTIDE SEQUENCE [LARGE SCALE GENOMIC DNA]</scope>
    <source>
        <strain evidence="2">114-2 / CGMCC 5302</strain>
    </source>
</reference>
<name>S8A0G9_PENO1</name>
<dbReference type="AlphaFoldDB" id="S8A0G9"/>
<proteinExistence type="predicted"/>
<evidence type="ECO:0000313" key="1">
    <source>
        <dbReference type="EMBL" id="EPS34616.1"/>
    </source>
</evidence>
<dbReference type="EMBL" id="KB644415">
    <property type="protein sequence ID" value="EPS34616.1"/>
    <property type="molecule type" value="Genomic_DNA"/>
</dbReference>
<dbReference type="Proteomes" id="UP000019376">
    <property type="component" value="Unassembled WGS sequence"/>
</dbReference>
<protein>
    <submittedName>
        <fullName evidence="1">Uncharacterized protein</fullName>
    </submittedName>
</protein>
<accession>S8A0G9</accession>
<keyword evidence="2" id="KW-1185">Reference proteome</keyword>
<evidence type="ECO:0000313" key="2">
    <source>
        <dbReference type="Proteomes" id="UP000019376"/>
    </source>
</evidence>